<dbReference type="Proteomes" id="UP000075243">
    <property type="component" value="Chromosome 3"/>
</dbReference>
<dbReference type="EMBL" id="CM003605">
    <property type="protein sequence ID" value="KYP69634.1"/>
    <property type="molecule type" value="Genomic_DNA"/>
</dbReference>
<evidence type="ECO:0000313" key="1">
    <source>
        <dbReference type="EMBL" id="KYP69634.1"/>
    </source>
</evidence>
<organism evidence="1 2">
    <name type="scientific">Cajanus cajan</name>
    <name type="common">Pigeon pea</name>
    <name type="synonym">Cajanus indicus</name>
    <dbReference type="NCBI Taxonomy" id="3821"/>
    <lineage>
        <taxon>Eukaryota</taxon>
        <taxon>Viridiplantae</taxon>
        <taxon>Streptophyta</taxon>
        <taxon>Embryophyta</taxon>
        <taxon>Tracheophyta</taxon>
        <taxon>Spermatophyta</taxon>
        <taxon>Magnoliopsida</taxon>
        <taxon>eudicotyledons</taxon>
        <taxon>Gunneridae</taxon>
        <taxon>Pentapetalae</taxon>
        <taxon>rosids</taxon>
        <taxon>fabids</taxon>
        <taxon>Fabales</taxon>
        <taxon>Fabaceae</taxon>
        <taxon>Papilionoideae</taxon>
        <taxon>50 kb inversion clade</taxon>
        <taxon>NPAAA clade</taxon>
        <taxon>indigoferoid/millettioid clade</taxon>
        <taxon>Phaseoleae</taxon>
        <taxon>Cajanus</taxon>
    </lineage>
</organism>
<dbReference type="OrthoDB" id="1435261at2759"/>
<reference evidence="1 2" key="1">
    <citation type="journal article" date="2012" name="Nat. Biotechnol.">
        <title>Draft genome sequence of pigeonpea (Cajanus cajan), an orphan legume crop of resource-poor farmers.</title>
        <authorList>
            <person name="Varshney R.K."/>
            <person name="Chen W."/>
            <person name="Li Y."/>
            <person name="Bharti A.K."/>
            <person name="Saxena R.K."/>
            <person name="Schlueter J.A."/>
            <person name="Donoghue M.T."/>
            <person name="Azam S."/>
            <person name="Fan G."/>
            <person name="Whaley A.M."/>
            <person name="Farmer A.D."/>
            <person name="Sheridan J."/>
            <person name="Iwata A."/>
            <person name="Tuteja R."/>
            <person name="Penmetsa R.V."/>
            <person name="Wu W."/>
            <person name="Upadhyaya H.D."/>
            <person name="Yang S.P."/>
            <person name="Shah T."/>
            <person name="Saxena K.B."/>
            <person name="Michael T."/>
            <person name="McCombie W.R."/>
            <person name="Yang B."/>
            <person name="Zhang G."/>
            <person name="Yang H."/>
            <person name="Wang J."/>
            <person name="Spillane C."/>
            <person name="Cook D.R."/>
            <person name="May G.D."/>
            <person name="Xu X."/>
            <person name="Jackson S.A."/>
        </authorList>
    </citation>
    <scope>NUCLEOTIDE SEQUENCE [LARGE SCALE GENOMIC DNA]</scope>
    <source>
        <strain evidence="2">cv. Asha</strain>
    </source>
</reference>
<accession>A0A151TRF3</accession>
<sequence>MAYHNYNRVSGEPIIEYSRESPVLGGLGHHHHSDHRGFNEKIVYEDVIGGSNHHHGHRHHPSEIERVKVVEYDNVPEKRVVYEETTFDYGTNPCYSRPGYY</sequence>
<evidence type="ECO:0000313" key="2">
    <source>
        <dbReference type="Proteomes" id="UP000075243"/>
    </source>
</evidence>
<protein>
    <submittedName>
        <fullName evidence="1">Uncharacterized protein</fullName>
    </submittedName>
</protein>
<dbReference type="Gramene" id="C.cajan_08582.t">
    <property type="protein sequence ID" value="C.cajan_08582.t.cds1"/>
    <property type="gene ID" value="C.cajan_08582"/>
</dbReference>
<name>A0A151TRF3_CAJCA</name>
<proteinExistence type="predicted"/>
<keyword evidence="2" id="KW-1185">Reference proteome</keyword>
<dbReference type="AlphaFoldDB" id="A0A151TRF3"/>
<gene>
    <name evidence="1" type="ORF">KK1_008834</name>
</gene>